<dbReference type="RefSeq" id="WP_126273097.1">
    <property type="nucleotide sequence ID" value="NZ_CP034463.1"/>
</dbReference>
<gene>
    <name evidence="2" type="ORF">EJC51_24875</name>
</gene>
<keyword evidence="3" id="KW-1185">Reference proteome</keyword>
<accession>A0A3Q9BX24</accession>
<protein>
    <submittedName>
        <fullName evidence="2">Acyl carrier protein</fullName>
    </submittedName>
</protein>
<dbReference type="EMBL" id="CP034463">
    <property type="protein sequence ID" value="AZP19015.1"/>
    <property type="molecule type" value="Genomic_DNA"/>
</dbReference>
<dbReference type="InterPro" id="IPR009081">
    <property type="entry name" value="PP-bd_ACP"/>
</dbReference>
<dbReference type="KEGG" id="saqu:EJC51_24875"/>
<dbReference type="InterPro" id="IPR036736">
    <property type="entry name" value="ACP-like_sf"/>
</dbReference>
<sequence length="92" mass="9874">MTTTPTPHAIADELRTHIAAEYLAGEDASDLTDDFDLVASGVIDSLGLVRLVSHIVTAYQVPVDDLEIKPEHFRNIAAITELIVRHSAPAAA</sequence>
<dbReference type="Gene3D" id="1.10.1200.10">
    <property type="entry name" value="ACP-like"/>
    <property type="match status" value="1"/>
</dbReference>
<dbReference type="PROSITE" id="PS50075">
    <property type="entry name" value="CARRIER"/>
    <property type="match status" value="1"/>
</dbReference>
<dbReference type="Proteomes" id="UP000280197">
    <property type="component" value="Chromosome"/>
</dbReference>
<dbReference type="Pfam" id="PF00550">
    <property type="entry name" value="PP-binding"/>
    <property type="match status" value="1"/>
</dbReference>
<dbReference type="AlphaFoldDB" id="A0A3Q9BX24"/>
<evidence type="ECO:0000313" key="2">
    <source>
        <dbReference type="EMBL" id="AZP19015.1"/>
    </source>
</evidence>
<dbReference type="SUPFAM" id="SSF47336">
    <property type="entry name" value="ACP-like"/>
    <property type="match status" value="1"/>
</dbReference>
<evidence type="ECO:0000313" key="3">
    <source>
        <dbReference type="Proteomes" id="UP000280197"/>
    </source>
</evidence>
<name>A0A3Q9BX24_9ACTN</name>
<reference evidence="2 3" key="1">
    <citation type="submission" date="2018-12" db="EMBL/GenBank/DDBJ databases">
        <authorList>
            <person name="Li K."/>
        </authorList>
    </citation>
    <scope>NUCLEOTIDE SEQUENCE [LARGE SCALE GENOMIC DNA]</scope>
    <source>
        <strain evidence="3">CR22</strain>
    </source>
</reference>
<feature type="domain" description="Carrier" evidence="1">
    <location>
        <begin position="1"/>
        <end position="87"/>
    </location>
</feature>
<proteinExistence type="predicted"/>
<organism evidence="2 3">
    <name type="scientific">Streptomyces aquilus</name>
    <dbReference type="NCBI Taxonomy" id="2548456"/>
    <lineage>
        <taxon>Bacteria</taxon>
        <taxon>Bacillati</taxon>
        <taxon>Actinomycetota</taxon>
        <taxon>Actinomycetes</taxon>
        <taxon>Kitasatosporales</taxon>
        <taxon>Streptomycetaceae</taxon>
        <taxon>Streptomyces</taxon>
    </lineage>
</organism>
<evidence type="ECO:0000259" key="1">
    <source>
        <dbReference type="PROSITE" id="PS50075"/>
    </source>
</evidence>